<proteinExistence type="predicted"/>
<reference evidence="1" key="1">
    <citation type="submission" date="2020-04" db="EMBL/GenBank/DDBJ databases">
        <authorList>
            <person name="Alioto T."/>
            <person name="Alioto T."/>
            <person name="Gomez Garrido J."/>
        </authorList>
    </citation>
    <scope>NUCLEOTIDE SEQUENCE</scope>
    <source>
        <strain evidence="1">A484AB</strain>
    </source>
</reference>
<keyword evidence="2" id="KW-1185">Reference proteome</keyword>
<gene>
    <name evidence="1" type="ORF">PACLA_8A000548</name>
</gene>
<evidence type="ECO:0000313" key="2">
    <source>
        <dbReference type="Proteomes" id="UP001152795"/>
    </source>
</evidence>
<protein>
    <submittedName>
        <fullName evidence="1">Uncharacterized protein</fullName>
    </submittedName>
</protein>
<sequence length="111" mass="12560">MTRANKDEFSSDEELVKLIDLSPKGPVYYQCKDILLGEGGYGKVFKGFAVTAGKKPRIQPVAIKTGFNSQACLRRCHKGELFDQFEAVVRTITGRRLKMLRSFSQWKAKKT</sequence>
<accession>A0A6S7HUX6</accession>
<dbReference type="Proteomes" id="UP001152795">
    <property type="component" value="Unassembled WGS sequence"/>
</dbReference>
<evidence type="ECO:0000313" key="1">
    <source>
        <dbReference type="EMBL" id="CAB3998241.1"/>
    </source>
</evidence>
<name>A0A6S7HUX6_PARCT</name>
<comment type="caution">
    <text evidence="1">The sequence shown here is derived from an EMBL/GenBank/DDBJ whole genome shotgun (WGS) entry which is preliminary data.</text>
</comment>
<dbReference type="EMBL" id="CACRXK020003308">
    <property type="protein sequence ID" value="CAB3998241.1"/>
    <property type="molecule type" value="Genomic_DNA"/>
</dbReference>
<dbReference type="Gene3D" id="3.30.200.20">
    <property type="entry name" value="Phosphorylase Kinase, domain 1"/>
    <property type="match status" value="1"/>
</dbReference>
<dbReference type="AlphaFoldDB" id="A0A6S7HUX6"/>
<organism evidence="1 2">
    <name type="scientific">Paramuricea clavata</name>
    <name type="common">Red gorgonian</name>
    <name type="synonym">Violescent sea-whip</name>
    <dbReference type="NCBI Taxonomy" id="317549"/>
    <lineage>
        <taxon>Eukaryota</taxon>
        <taxon>Metazoa</taxon>
        <taxon>Cnidaria</taxon>
        <taxon>Anthozoa</taxon>
        <taxon>Octocorallia</taxon>
        <taxon>Malacalcyonacea</taxon>
        <taxon>Plexauridae</taxon>
        <taxon>Paramuricea</taxon>
    </lineage>
</organism>